<keyword evidence="2 4" id="KW-0560">Oxidoreductase</keyword>
<dbReference type="Proteomes" id="UP000193964">
    <property type="component" value="Unassembled WGS sequence"/>
</dbReference>
<dbReference type="Pfam" id="PF00171">
    <property type="entry name" value="Aldedh"/>
    <property type="match status" value="1"/>
</dbReference>
<evidence type="ECO:0000256" key="2">
    <source>
        <dbReference type="ARBA" id="ARBA00023002"/>
    </source>
</evidence>
<comment type="similarity">
    <text evidence="1 4">Belongs to the aldehyde dehydrogenase family.</text>
</comment>
<dbReference type="GO" id="GO:0016620">
    <property type="term" value="F:oxidoreductase activity, acting on the aldehyde or oxo group of donors, NAD or NADP as acceptor"/>
    <property type="evidence" value="ECO:0007669"/>
    <property type="project" value="InterPro"/>
</dbReference>
<reference evidence="6 7" key="1">
    <citation type="submission" date="2016-01" db="EMBL/GenBank/DDBJ databases">
        <title>The new phylogeny of the genus Mycobacterium.</title>
        <authorList>
            <person name="Tarcisio F."/>
            <person name="Conor M."/>
            <person name="Antonella G."/>
            <person name="Elisabetta G."/>
            <person name="Giulia F.S."/>
            <person name="Sara T."/>
            <person name="Anna F."/>
            <person name="Clotilde B."/>
            <person name="Roberto B."/>
            <person name="Veronica D.S."/>
            <person name="Fabio R."/>
            <person name="Monica P."/>
            <person name="Olivier J."/>
            <person name="Enrico T."/>
            <person name="Nicola S."/>
        </authorList>
    </citation>
    <scope>NUCLEOTIDE SEQUENCE [LARGE SCALE GENOMIC DNA]</scope>
    <source>
        <strain evidence="6 7">ATCC 700010</strain>
    </source>
</reference>
<dbReference type="RefSeq" id="WP_085146128.1">
    <property type="nucleotide sequence ID" value="NZ_JACKUA010000030.1"/>
</dbReference>
<dbReference type="EMBL" id="LQQA01000029">
    <property type="protein sequence ID" value="ORX12431.1"/>
    <property type="molecule type" value="Genomic_DNA"/>
</dbReference>
<evidence type="ECO:0000256" key="3">
    <source>
        <dbReference type="PROSITE-ProRule" id="PRU10007"/>
    </source>
</evidence>
<dbReference type="InterPro" id="IPR016161">
    <property type="entry name" value="Ald_DH/histidinol_DH"/>
</dbReference>
<evidence type="ECO:0000259" key="5">
    <source>
        <dbReference type="Pfam" id="PF00171"/>
    </source>
</evidence>
<feature type="active site" evidence="3">
    <location>
        <position position="266"/>
    </location>
</feature>
<feature type="domain" description="Aldehyde dehydrogenase" evidence="5">
    <location>
        <begin position="32"/>
        <end position="490"/>
    </location>
</feature>
<dbReference type="InterPro" id="IPR015590">
    <property type="entry name" value="Aldehyde_DH_dom"/>
</dbReference>
<dbReference type="PANTHER" id="PTHR11699">
    <property type="entry name" value="ALDEHYDE DEHYDROGENASE-RELATED"/>
    <property type="match status" value="1"/>
</dbReference>
<evidence type="ECO:0000313" key="7">
    <source>
        <dbReference type="Proteomes" id="UP000193964"/>
    </source>
</evidence>
<dbReference type="SUPFAM" id="SSF53720">
    <property type="entry name" value="ALDH-like"/>
    <property type="match status" value="1"/>
</dbReference>
<evidence type="ECO:0000256" key="4">
    <source>
        <dbReference type="RuleBase" id="RU003345"/>
    </source>
</evidence>
<protein>
    <submittedName>
        <fullName evidence="6">Aldehyde dehydrogenase</fullName>
    </submittedName>
</protein>
<dbReference type="FunFam" id="3.40.309.10:FF:000012">
    <property type="entry name" value="Betaine aldehyde dehydrogenase"/>
    <property type="match status" value="1"/>
</dbReference>
<evidence type="ECO:0000313" key="6">
    <source>
        <dbReference type="EMBL" id="ORX12431.1"/>
    </source>
</evidence>
<organism evidence="6 7">
    <name type="scientific">Mycolicibacterium wolinskyi</name>
    <dbReference type="NCBI Taxonomy" id="59750"/>
    <lineage>
        <taxon>Bacteria</taxon>
        <taxon>Bacillati</taxon>
        <taxon>Actinomycetota</taxon>
        <taxon>Actinomycetes</taxon>
        <taxon>Mycobacteriales</taxon>
        <taxon>Mycobacteriaceae</taxon>
        <taxon>Mycolicibacterium</taxon>
    </lineage>
</organism>
<dbReference type="InterPro" id="IPR016162">
    <property type="entry name" value="Ald_DH_N"/>
</dbReference>
<comment type="caution">
    <text evidence="6">The sequence shown here is derived from an EMBL/GenBank/DDBJ whole genome shotgun (WGS) entry which is preliminary data.</text>
</comment>
<sequence length="495" mass="52563">MSTSSNYWSELAAKIAPPQGMWIDGRPVAADGEASYALVSPRNGEVLTRVPSATSTDVDRAVAGAAAVFAAGSWSRISPRERGGILVRWADLLEAHRDELAILLSLEMGKPIAHSWSVELRTSIAVIRWYGELADKLLDESPRGRQDSFAVVAREPLGVVAVITPWNFPMTLSSFKIPAALVSGNSIVLKPASQSPLALLRMAELGSAAGLPDGVFQVITGGGGVTGRALGTHNDIAALTFTGSTGVGKKLLTYAGESNAKAVSLELGGKSPNIIFPDAPDLDDAISTAAWAIWFNSGQMCTAGSRLIVHESLREEVVTGVIDRLSALRIGDPLDPETDYGPMVSEQHRADVLTEIRAGVDAGATLAHGSTDLPDGPGYFLPPAVFTDVDQNSRLAQHEIFGSVLSVLTFRDEAEAVAIANNTQYGLGASVWTSDVRRVHRVSRELQAGLVWVNCFEEGDASVPFGGRKLSGHGSDKSIHGVDKFTTFKTTWINL</sequence>
<gene>
    <name evidence="6" type="ORF">AWC31_31075</name>
</gene>
<evidence type="ECO:0000256" key="1">
    <source>
        <dbReference type="ARBA" id="ARBA00009986"/>
    </source>
</evidence>
<dbReference type="AlphaFoldDB" id="A0A1X2F1W2"/>
<dbReference type="OrthoDB" id="6882680at2"/>
<dbReference type="InterPro" id="IPR016163">
    <property type="entry name" value="Ald_DH_C"/>
</dbReference>
<dbReference type="PROSITE" id="PS00687">
    <property type="entry name" value="ALDEHYDE_DEHYDR_GLU"/>
    <property type="match status" value="1"/>
</dbReference>
<accession>A0A1X2F1W2</accession>
<dbReference type="FunFam" id="3.40.605.10:FF:000007">
    <property type="entry name" value="NAD/NADP-dependent betaine aldehyde dehydrogenase"/>
    <property type="match status" value="1"/>
</dbReference>
<dbReference type="InterPro" id="IPR029510">
    <property type="entry name" value="Ald_DH_CS_GLU"/>
</dbReference>
<dbReference type="Gene3D" id="3.40.605.10">
    <property type="entry name" value="Aldehyde Dehydrogenase, Chain A, domain 1"/>
    <property type="match status" value="1"/>
</dbReference>
<name>A0A1X2F1W2_9MYCO</name>
<proteinExistence type="inferred from homology"/>
<dbReference type="Gene3D" id="3.40.309.10">
    <property type="entry name" value="Aldehyde Dehydrogenase, Chain A, domain 2"/>
    <property type="match status" value="1"/>
</dbReference>